<protein>
    <submittedName>
        <fullName evidence="2">Uncharacterized protein</fullName>
    </submittedName>
</protein>
<dbReference type="AlphaFoldDB" id="A0A0C2XMU7"/>
<proteinExistence type="predicted"/>
<feature type="compositionally biased region" description="Low complexity" evidence="1">
    <location>
        <begin position="99"/>
        <end position="109"/>
    </location>
</feature>
<accession>A0A0C2XMU7</accession>
<feature type="region of interest" description="Disordered" evidence="1">
    <location>
        <begin position="1"/>
        <end position="21"/>
    </location>
</feature>
<reference evidence="2 3" key="1">
    <citation type="submission" date="2014-04" db="EMBL/GenBank/DDBJ databases">
        <title>Evolutionary Origins and Diversification of the Mycorrhizal Mutualists.</title>
        <authorList>
            <consortium name="DOE Joint Genome Institute"/>
            <consortium name="Mycorrhizal Genomics Consortium"/>
            <person name="Kohler A."/>
            <person name="Kuo A."/>
            <person name="Nagy L.G."/>
            <person name="Floudas D."/>
            <person name="Copeland A."/>
            <person name="Barry K.W."/>
            <person name="Cichocki N."/>
            <person name="Veneault-Fourrey C."/>
            <person name="LaButti K."/>
            <person name="Lindquist E.A."/>
            <person name="Lipzen A."/>
            <person name="Lundell T."/>
            <person name="Morin E."/>
            <person name="Murat C."/>
            <person name="Riley R."/>
            <person name="Ohm R."/>
            <person name="Sun H."/>
            <person name="Tunlid A."/>
            <person name="Henrissat B."/>
            <person name="Grigoriev I.V."/>
            <person name="Hibbett D.S."/>
            <person name="Martin F."/>
        </authorList>
    </citation>
    <scope>NUCLEOTIDE SEQUENCE [LARGE SCALE GENOMIC DNA]</scope>
    <source>
        <strain evidence="2 3">Koide BX008</strain>
    </source>
</reference>
<feature type="region of interest" description="Disordered" evidence="1">
    <location>
        <begin position="92"/>
        <end position="122"/>
    </location>
</feature>
<feature type="region of interest" description="Disordered" evidence="1">
    <location>
        <begin position="40"/>
        <end position="59"/>
    </location>
</feature>
<dbReference type="Proteomes" id="UP000054549">
    <property type="component" value="Unassembled WGS sequence"/>
</dbReference>
<dbReference type="OrthoDB" id="426865at2759"/>
<evidence type="ECO:0000313" key="2">
    <source>
        <dbReference type="EMBL" id="KIL70896.1"/>
    </source>
</evidence>
<dbReference type="STRING" id="946122.A0A0C2XMU7"/>
<dbReference type="EMBL" id="KN818223">
    <property type="protein sequence ID" value="KIL70896.1"/>
    <property type="molecule type" value="Genomic_DNA"/>
</dbReference>
<name>A0A0C2XMU7_AMAMK</name>
<organism evidence="2 3">
    <name type="scientific">Amanita muscaria (strain Koide BX008)</name>
    <dbReference type="NCBI Taxonomy" id="946122"/>
    <lineage>
        <taxon>Eukaryota</taxon>
        <taxon>Fungi</taxon>
        <taxon>Dikarya</taxon>
        <taxon>Basidiomycota</taxon>
        <taxon>Agaricomycotina</taxon>
        <taxon>Agaricomycetes</taxon>
        <taxon>Agaricomycetidae</taxon>
        <taxon>Agaricales</taxon>
        <taxon>Pluteineae</taxon>
        <taxon>Amanitaceae</taxon>
        <taxon>Amanita</taxon>
    </lineage>
</organism>
<sequence>MKSANDAGKTTVGAPFIHDSIQDGVLRDPTKYKLKMLKRARKRKAQYDSSSDVEELTAAEAEAASVIEQKRLSRNQWQRDWRKRPFEDESDIKAKQDVSLSSEQSRISSPIPPPPTSDQFSLKGRTKYSDLEREYALKYIQILLDRDHLTSAQHMANRLYQKMPRHTLKSWTSYISGYAIKEEVEDLRKQATAAHRKSLKQIVKEEPLEIGLDQVAADHSDADDIKKMNEENDLNAIVSFFAYGGGDEKDEGAGQEELWQRLSSKESCKTANSWAEFYERHYNIIQERYTKLVENDDSQAAISEVEILPAS</sequence>
<dbReference type="HOGENOM" id="CLU_894209_0_0_1"/>
<dbReference type="InParanoid" id="A0A0C2XMU7"/>
<evidence type="ECO:0000256" key="1">
    <source>
        <dbReference type="SAM" id="MobiDB-lite"/>
    </source>
</evidence>
<evidence type="ECO:0000313" key="3">
    <source>
        <dbReference type="Proteomes" id="UP000054549"/>
    </source>
</evidence>
<keyword evidence="3" id="KW-1185">Reference proteome</keyword>
<gene>
    <name evidence="2" type="ORF">M378DRAFT_498894</name>
</gene>